<dbReference type="Gene3D" id="3.30.470.30">
    <property type="entry name" value="DNA ligase/mRNA capping enzyme"/>
    <property type="match status" value="1"/>
</dbReference>
<dbReference type="InterPro" id="IPR013840">
    <property type="entry name" value="DNAligase_N"/>
</dbReference>
<dbReference type="SUPFAM" id="SSF56091">
    <property type="entry name" value="DNA ligase/mRNA capping enzyme, catalytic domain"/>
    <property type="match status" value="1"/>
</dbReference>
<proteinExistence type="predicted"/>
<protein>
    <recommendedName>
        <fullName evidence="1">DNA ligase (NAD(+))</fullName>
        <ecNumber evidence="1">6.5.1.2</ecNumber>
    </recommendedName>
</protein>
<dbReference type="InterPro" id="IPR004150">
    <property type="entry name" value="NAD_DNA_ligase_OB"/>
</dbReference>
<feature type="non-terminal residue" evidence="8">
    <location>
        <position position="348"/>
    </location>
</feature>
<gene>
    <name evidence="8" type="ORF">LCGC14_3085700</name>
</gene>
<evidence type="ECO:0000256" key="6">
    <source>
        <dbReference type="SAM" id="MobiDB-lite"/>
    </source>
</evidence>
<keyword evidence="3" id="KW-0235">DNA replication</keyword>
<dbReference type="InterPro" id="IPR012340">
    <property type="entry name" value="NA-bd_OB-fold"/>
</dbReference>
<comment type="catalytic activity">
    <reaction evidence="5">
        <text>NAD(+) + (deoxyribonucleotide)n-3'-hydroxyl + 5'-phospho-(deoxyribonucleotide)m = (deoxyribonucleotide)n+m + AMP + beta-nicotinamide D-nucleotide.</text>
        <dbReference type="EC" id="6.5.1.2"/>
    </reaction>
</comment>
<organism evidence="8">
    <name type="scientific">marine sediment metagenome</name>
    <dbReference type="NCBI Taxonomy" id="412755"/>
    <lineage>
        <taxon>unclassified sequences</taxon>
        <taxon>metagenomes</taxon>
        <taxon>ecological metagenomes</taxon>
    </lineage>
</organism>
<dbReference type="GO" id="GO:0006281">
    <property type="term" value="P:DNA repair"/>
    <property type="evidence" value="ECO:0007669"/>
    <property type="project" value="InterPro"/>
</dbReference>
<keyword evidence="2" id="KW-0436">Ligase</keyword>
<dbReference type="Pfam" id="PF03120">
    <property type="entry name" value="OB_DNA_ligase"/>
    <property type="match status" value="1"/>
</dbReference>
<evidence type="ECO:0000259" key="7">
    <source>
        <dbReference type="SMART" id="SM00532"/>
    </source>
</evidence>
<evidence type="ECO:0000256" key="3">
    <source>
        <dbReference type="ARBA" id="ARBA00022705"/>
    </source>
</evidence>
<dbReference type="EMBL" id="LAZR01066042">
    <property type="protein sequence ID" value="KKK54343.1"/>
    <property type="molecule type" value="Genomic_DNA"/>
</dbReference>
<evidence type="ECO:0000256" key="1">
    <source>
        <dbReference type="ARBA" id="ARBA00012722"/>
    </source>
</evidence>
<feature type="non-terminal residue" evidence="8">
    <location>
        <position position="1"/>
    </location>
</feature>
<dbReference type="GO" id="GO:0006260">
    <property type="term" value="P:DNA replication"/>
    <property type="evidence" value="ECO:0007669"/>
    <property type="project" value="UniProtKB-KW"/>
</dbReference>
<name>A0A0F8WCM4_9ZZZZ</name>
<dbReference type="AlphaFoldDB" id="A0A0F8WCM4"/>
<feature type="region of interest" description="Disordered" evidence="6">
    <location>
        <begin position="122"/>
        <end position="146"/>
    </location>
</feature>
<comment type="caution">
    <text evidence="8">The sequence shown here is derived from an EMBL/GenBank/DDBJ whole genome shotgun (WGS) entry which is preliminary data.</text>
</comment>
<dbReference type="GO" id="GO:0003911">
    <property type="term" value="F:DNA ligase (NAD+) activity"/>
    <property type="evidence" value="ECO:0007669"/>
    <property type="project" value="UniProtKB-EC"/>
</dbReference>
<evidence type="ECO:0000313" key="8">
    <source>
        <dbReference type="EMBL" id="KKK54343.1"/>
    </source>
</evidence>
<dbReference type="SMART" id="SM00532">
    <property type="entry name" value="LIGANc"/>
    <property type="match status" value="1"/>
</dbReference>
<dbReference type="Pfam" id="PF01653">
    <property type="entry name" value="DNA_ligase_aden"/>
    <property type="match status" value="1"/>
</dbReference>
<dbReference type="SUPFAM" id="SSF50249">
    <property type="entry name" value="Nucleic acid-binding proteins"/>
    <property type="match status" value="1"/>
</dbReference>
<evidence type="ECO:0000256" key="4">
    <source>
        <dbReference type="ARBA" id="ARBA00023027"/>
    </source>
</evidence>
<dbReference type="InterPro" id="IPR013839">
    <property type="entry name" value="DNAligase_adenylation"/>
</dbReference>
<accession>A0A0F8WCM4</accession>
<feature type="domain" description="NAD-dependent DNA ligase N-terminal" evidence="7">
    <location>
        <begin position="2"/>
        <end position="348"/>
    </location>
</feature>
<evidence type="ECO:0000256" key="5">
    <source>
        <dbReference type="ARBA" id="ARBA00034005"/>
    </source>
</evidence>
<evidence type="ECO:0000256" key="2">
    <source>
        <dbReference type="ARBA" id="ARBA00022598"/>
    </source>
</evidence>
<reference evidence="8" key="1">
    <citation type="journal article" date="2015" name="Nature">
        <title>Complex archaea that bridge the gap between prokaryotes and eukaryotes.</title>
        <authorList>
            <person name="Spang A."/>
            <person name="Saw J.H."/>
            <person name="Jorgensen S.L."/>
            <person name="Zaremba-Niedzwiedzka K."/>
            <person name="Martijn J."/>
            <person name="Lind A.E."/>
            <person name="van Eijk R."/>
            <person name="Schleper C."/>
            <person name="Guy L."/>
            <person name="Ettema T.J."/>
        </authorList>
    </citation>
    <scope>NUCLEOTIDE SEQUENCE</scope>
</reference>
<dbReference type="EC" id="6.5.1.2" evidence="1"/>
<dbReference type="Gene3D" id="2.40.50.140">
    <property type="entry name" value="Nucleic acid-binding proteins"/>
    <property type="match status" value="1"/>
</dbReference>
<keyword evidence="4" id="KW-0520">NAD</keyword>
<sequence length="348" mass="38449">SDDATSLQRVQHKIPMLSLSKVLEDAGLIKWWGGIQGKLPNKPNFTCEPKFDGSALSITYRDGVLVQAVTRGDGQKGQDVTANVLTIRNVPLRLQAPYPRPLEVRGEVVMLKSELAEYNRNAPKNGVNSIKNPRNGASGAISHKDSRKAATKPMTFYAYGYGVVEGSEHYSDGTQEYCMTDFRKECQRMGIPTFPIFETTRTLDGVRKVYDRLVGERETSDVEWDGMVIKANHPKMRAKLGNSRTSPRWAVAYKFPPEMVRSTIKGITLQVGSSGRLGIVAEIEPVDILGVTVRRATLHNPDFMSEKNLGIGSRVVVTRGGDVIPKIVRSIGDPAEPYDDSHFDNCPS</sequence>